<evidence type="ECO:0000256" key="1">
    <source>
        <dbReference type="ARBA" id="ARBA00023015"/>
    </source>
</evidence>
<dbReference type="Pfam" id="PF01638">
    <property type="entry name" value="HxlR"/>
    <property type="match status" value="1"/>
</dbReference>
<sequence>MQEPKKIYNTSVEVTLEVMGGKWKPVILFHLTFGEKRNGELMSLMPAITQKVLTEQLRELEKDGVIERISYNQVPPKVEYKLTEYGWTLKDILHSMCRWGDVHLERVYGDNSSILTAAPSPGEME</sequence>
<dbReference type="RefSeq" id="WP_345590105.1">
    <property type="nucleotide sequence ID" value="NZ_BAABJG010000021.1"/>
</dbReference>
<keyword evidence="1" id="KW-0805">Transcription regulation</keyword>
<dbReference type="InterPro" id="IPR036388">
    <property type="entry name" value="WH-like_DNA-bd_sf"/>
</dbReference>
<dbReference type="InterPro" id="IPR036390">
    <property type="entry name" value="WH_DNA-bd_sf"/>
</dbReference>
<organism evidence="5 6">
    <name type="scientific">Paenibacillus vulneris</name>
    <dbReference type="NCBI Taxonomy" id="1133364"/>
    <lineage>
        <taxon>Bacteria</taxon>
        <taxon>Bacillati</taxon>
        <taxon>Bacillota</taxon>
        <taxon>Bacilli</taxon>
        <taxon>Bacillales</taxon>
        <taxon>Paenibacillaceae</taxon>
        <taxon>Paenibacillus</taxon>
    </lineage>
</organism>
<dbReference type="EMBL" id="JBHTLU010000015">
    <property type="protein sequence ID" value="MFD1221233.1"/>
    <property type="molecule type" value="Genomic_DNA"/>
</dbReference>
<comment type="caution">
    <text evidence="5">The sequence shown here is derived from an EMBL/GenBank/DDBJ whole genome shotgun (WGS) entry which is preliminary data.</text>
</comment>
<gene>
    <name evidence="5" type="ORF">ACFQ4B_14000</name>
</gene>
<name>A0ABW3UKG1_9BACL</name>
<dbReference type="Proteomes" id="UP001597180">
    <property type="component" value="Unassembled WGS sequence"/>
</dbReference>
<keyword evidence="2" id="KW-0238">DNA-binding</keyword>
<dbReference type="InterPro" id="IPR002577">
    <property type="entry name" value="HTH_HxlR"/>
</dbReference>
<evidence type="ECO:0000259" key="4">
    <source>
        <dbReference type="PROSITE" id="PS51118"/>
    </source>
</evidence>
<accession>A0ABW3UKG1</accession>
<dbReference type="SUPFAM" id="SSF46785">
    <property type="entry name" value="Winged helix' DNA-binding domain"/>
    <property type="match status" value="1"/>
</dbReference>
<dbReference type="Gene3D" id="1.10.10.10">
    <property type="entry name" value="Winged helix-like DNA-binding domain superfamily/Winged helix DNA-binding domain"/>
    <property type="match status" value="1"/>
</dbReference>
<keyword evidence="3" id="KW-0804">Transcription</keyword>
<proteinExistence type="predicted"/>
<evidence type="ECO:0000313" key="5">
    <source>
        <dbReference type="EMBL" id="MFD1221233.1"/>
    </source>
</evidence>
<evidence type="ECO:0000313" key="6">
    <source>
        <dbReference type="Proteomes" id="UP001597180"/>
    </source>
</evidence>
<evidence type="ECO:0000256" key="2">
    <source>
        <dbReference type="ARBA" id="ARBA00023125"/>
    </source>
</evidence>
<dbReference type="PANTHER" id="PTHR33204">
    <property type="entry name" value="TRANSCRIPTIONAL REGULATOR, MARR FAMILY"/>
    <property type="match status" value="1"/>
</dbReference>
<feature type="domain" description="HTH hxlR-type" evidence="4">
    <location>
        <begin position="10"/>
        <end position="108"/>
    </location>
</feature>
<keyword evidence="6" id="KW-1185">Reference proteome</keyword>
<evidence type="ECO:0000256" key="3">
    <source>
        <dbReference type="ARBA" id="ARBA00023163"/>
    </source>
</evidence>
<reference evidence="6" key="1">
    <citation type="journal article" date="2019" name="Int. J. Syst. Evol. Microbiol.">
        <title>The Global Catalogue of Microorganisms (GCM) 10K type strain sequencing project: providing services to taxonomists for standard genome sequencing and annotation.</title>
        <authorList>
            <consortium name="The Broad Institute Genomics Platform"/>
            <consortium name="The Broad Institute Genome Sequencing Center for Infectious Disease"/>
            <person name="Wu L."/>
            <person name="Ma J."/>
        </authorList>
    </citation>
    <scope>NUCLEOTIDE SEQUENCE [LARGE SCALE GENOMIC DNA]</scope>
    <source>
        <strain evidence="6">CCUG 53270</strain>
    </source>
</reference>
<protein>
    <submittedName>
        <fullName evidence="5">Winged helix-turn-helix transcriptional regulator</fullName>
    </submittedName>
</protein>
<dbReference type="PANTHER" id="PTHR33204:SF29">
    <property type="entry name" value="TRANSCRIPTIONAL REGULATOR"/>
    <property type="match status" value="1"/>
</dbReference>
<dbReference type="PROSITE" id="PS51118">
    <property type="entry name" value="HTH_HXLR"/>
    <property type="match status" value="1"/>
</dbReference>